<dbReference type="EMBL" id="BAABDD010000008">
    <property type="protein sequence ID" value="GAA3742718.1"/>
    <property type="molecule type" value="Genomic_DNA"/>
</dbReference>
<evidence type="ECO:0000256" key="10">
    <source>
        <dbReference type="HAMAP-Rule" id="MF_00493"/>
    </source>
</evidence>
<comment type="subcellular location">
    <subcellularLocation>
        <location evidence="2 10">Cytoplasm</location>
    </subcellularLocation>
</comment>
<dbReference type="InterPro" id="IPR001585">
    <property type="entry name" value="TAL/FSA"/>
</dbReference>
<keyword evidence="8 10" id="KW-0570">Pentose shunt</keyword>
<dbReference type="HAMAP" id="MF_00493">
    <property type="entry name" value="Transaldolase_2"/>
    <property type="match status" value="1"/>
</dbReference>
<reference evidence="12" key="1">
    <citation type="journal article" date="2019" name="Int. J. Syst. Evol. Microbiol.">
        <title>The Global Catalogue of Microorganisms (GCM) 10K type strain sequencing project: providing services to taxonomists for standard genome sequencing and annotation.</title>
        <authorList>
            <consortium name="The Broad Institute Genomics Platform"/>
            <consortium name="The Broad Institute Genome Sequencing Center for Infectious Disease"/>
            <person name="Wu L."/>
            <person name="Ma J."/>
        </authorList>
    </citation>
    <scope>NUCLEOTIDE SEQUENCE [LARGE SCALE GENOMIC DNA]</scope>
    <source>
        <strain evidence="12">JCM 17137</strain>
    </source>
</reference>
<evidence type="ECO:0000256" key="4">
    <source>
        <dbReference type="ARBA" id="ARBA00008426"/>
    </source>
</evidence>
<evidence type="ECO:0000256" key="7">
    <source>
        <dbReference type="ARBA" id="ARBA00022679"/>
    </source>
</evidence>
<evidence type="ECO:0000313" key="11">
    <source>
        <dbReference type="EMBL" id="GAA3742718.1"/>
    </source>
</evidence>
<keyword evidence="9 10" id="KW-0704">Schiff base</keyword>
<comment type="caution">
    <text evidence="10">Lacks conserved residue(s) required for the propagation of feature annotation.</text>
</comment>
<keyword evidence="12" id="KW-1185">Reference proteome</keyword>
<dbReference type="InterPro" id="IPR013785">
    <property type="entry name" value="Aldolase_TIM"/>
</dbReference>
<comment type="pathway">
    <text evidence="3 10">Carbohydrate degradation; pentose phosphate pathway; D-glyceraldehyde 3-phosphate and beta-D-fructose 6-phosphate from D-ribose 5-phosphate and D-xylulose 5-phosphate (non-oxidative stage): step 2/3.</text>
</comment>
<dbReference type="PANTHER" id="PTHR10683">
    <property type="entry name" value="TRANSALDOLASE"/>
    <property type="match status" value="1"/>
</dbReference>
<gene>
    <name evidence="11" type="primary">tal_2</name>
    <name evidence="10" type="synonym">tal</name>
    <name evidence="11" type="ORF">GCM10022402_23020</name>
</gene>
<comment type="caution">
    <text evidence="11">The sequence shown here is derived from an EMBL/GenBank/DDBJ whole genome shotgun (WGS) entry which is preliminary data.</text>
</comment>
<accession>A0ABP7FPJ0</accession>
<sequence>MPENIRWYDTEEGQALVRLLTAEGVSPWLQGLTREQLVRGELRRAAKAGLCGALLDAADIGTALRWGTAYRAQMEQLAAQNVSLSTALRVILVKDARLACDDLLGLYEETGGADGQVSFAISPSLAFDPDAAVMEARVVRRTVDRPNLLVALPGVGAGKTALERLLARGIGVHVTGVFSAKQHLRVLRSCAKGLRAALDSGRKPESLHVVVSMPLSPLDSAAAALVEKTAPDQEDLSGVLGIASAQMTFHTHEVELSRPEWAALTDKGALPPRLMWRHHRSQAAALSPGHYVRGVVGWRTIMAMDSDAFAAAAASEQPCGDTLLCARPQAMAALQELEEIGINLSTIIPALQREHVESGVLRREEVLGLLSDVLEEVNSTR</sequence>
<comment type="function">
    <text evidence="1 10">Transaldolase is important for the balance of metabolites in the pentose-phosphate pathway.</text>
</comment>
<dbReference type="Gene3D" id="3.20.20.70">
    <property type="entry name" value="Aldolase class I"/>
    <property type="match status" value="1"/>
</dbReference>
<dbReference type="InterPro" id="IPR004732">
    <property type="entry name" value="Transaldolase_2"/>
</dbReference>
<evidence type="ECO:0000256" key="8">
    <source>
        <dbReference type="ARBA" id="ARBA00023126"/>
    </source>
</evidence>
<evidence type="ECO:0000256" key="6">
    <source>
        <dbReference type="ARBA" id="ARBA00022490"/>
    </source>
</evidence>
<dbReference type="Pfam" id="PF00923">
    <property type="entry name" value="TAL_FSA"/>
    <property type="match status" value="1"/>
</dbReference>
<evidence type="ECO:0000313" key="12">
    <source>
        <dbReference type="Proteomes" id="UP001500908"/>
    </source>
</evidence>
<dbReference type="EC" id="2.2.1.2" evidence="5 10"/>
<dbReference type="SUPFAM" id="SSF51569">
    <property type="entry name" value="Aldolase"/>
    <property type="match status" value="1"/>
</dbReference>
<evidence type="ECO:0000256" key="5">
    <source>
        <dbReference type="ARBA" id="ARBA00013151"/>
    </source>
</evidence>
<evidence type="ECO:0000256" key="3">
    <source>
        <dbReference type="ARBA" id="ARBA00004857"/>
    </source>
</evidence>
<keyword evidence="7 10" id="KW-0808">Transferase</keyword>
<evidence type="ECO:0000256" key="2">
    <source>
        <dbReference type="ARBA" id="ARBA00004496"/>
    </source>
</evidence>
<evidence type="ECO:0000256" key="9">
    <source>
        <dbReference type="ARBA" id="ARBA00023270"/>
    </source>
</evidence>
<dbReference type="PIRSF" id="PIRSF036915">
    <property type="entry name" value="Trnald_Bac_Plnt"/>
    <property type="match status" value="1"/>
</dbReference>
<dbReference type="Proteomes" id="UP001500908">
    <property type="component" value="Unassembled WGS sequence"/>
</dbReference>
<comment type="catalytic activity">
    <reaction evidence="10">
        <text>D-sedoheptulose 7-phosphate + D-glyceraldehyde 3-phosphate = D-erythrose 4-phosphate + beta-D-fructose 6-phosphate</text>
        <dbReference type="Rhea" id="RHEA:17053"/>
        <dbReference type="ChEBI" id="CHEBI:16897"/>
        <dbReference type="ChEBI" id="CHEBI:57483"/>
        <dbReference type="ChEBI" id="CHEBI:57634"/>
        <dbReference type="ChEBI" id="CHEBI:59776"/>
        <dbReference type="EC" id="2.2.1.2"/>
    </reaction>
</comment>
<evidence type="ECO:0000256" key="1">
    <source>
        <dbReference type="ARBA" id="ARBA00003518"/>
    </source>
</evidence>
<dbReference type="RefSeq" id="WP_344970719.1">
    <property type="nucleotide sequence ID" value="NZ_BAABDD010000008.1"/>
</dbReference>
<protein>
    <recommendedName>
        <fullName evidence="5 10">Transaldolase</fullName>
        <ecNumber evidence="5 10">2.2.1.2</ecNumber>
    </recommendedName>
</protein>
<keyword evidence="6 10" id="KW-0963">Cytoplasm</keyword>
<dbReference type="PANTHER" id="PTHR10683:SF31">
    <property type="entry name" value="TRANSALDOLASE"/>
    <property type="match status" value="1"/>
</dbReference>
<proteinExistence type="inferred from homology"/>
<organism evidence="11 12">
    <name type="scientific">Salinactinospora qingdaonensis</name>
    <dbReference type="NCBI Taxonomy" id="702744"/>
    <lineage>
        <taxon>Bacteria</taxon>
        <taxon>Bacillati</taxon>
        <taxon>Actinomycetota</taxon>
        <taxon>Actinomycetes</taxon>
        <taxon>Streptosporangiales</taxon>
        <taxon>Nocardiopsidaceae</taxon>
        <taxon>Salinactinospora</taxon>
    </lineage>
</organism>
<comment type="similarity">
    <text evidence="4 10">Belongs to the transaldolase family. Type 2 subfamily.</text>
</comment>
<name>A0ABP7FPJ0_9ACTN</name>